<name>A0A2M6USQ7_9HYPH</name>
<proteinExistence type="predicted"/>
<dbReference type="Proteomes" id="UP000229839">
    <property type="component" value="Unassembled WGS sequence"/>
</dbReference>
<dbReference type="AlphaFoldDB" id="A0A2M6USQ7"/>
<evidence type="ECO:0000313" key="2">
    <source>
        <dbReference type="Proteomes" id="UP000229839"/>
    </source>
</evidence>
<comment type="caution">
    <text evidence="1">The sequence shown here is derived from an EMBL/GenBank/DDBJ whole genome shotgun (WGS) entry which is preliminary data.</text>
</comment>
<organism evidence="1 2">
    <name type="scientific">Bartonella tribocorum</name>
    <dbReference type="NCBI Taxonomy" id="85701"/>
    <lineage>
        <taxon>Bacteria</taxon>
        <taxon>Pseudomonadati</taxon>
        <taxon>Pseudomonadota</taxon>
        <taxon>Alphaproteobacteria</taxon>
        <taxon>Hyphomicrobiales</taxon>
        <taxon>Bartonellaceae</taxon>
        <taxon>Bartonella</taxon>
    </lineage>
</organism>
<evidence type="ECO:0000313" key="1">
    <source>
        <dbReference type="EMBL" id="PIT69245.1"/>
    </source>
</evidence>
<protein>
    <submittedName>
        <fullName evidence="1">Uncharacterized protein</fullName>
    </submittedName>
</protein>
<reference evidence="1 2" key="1">
    <citation type="submission" date="2017-06" db="EMBL/GenBank/DDBJ databases">
        <title>Draft genome of Bartonella tribocorum strain L103, isolated from a rodent in Laos.</title>
        <authorList>
            <person name="Hadjadj L."/>
            <person name="Jiyipong T."/>
            <person name="Morand S."/>
            <person name="Diene S.M."/>
            <person name="Rolain J.-M."/>
        </authorList>
    </citation>
    <scope>NUCLEOTIDE SEQUENCE [LARGE SCALE GENOMIC DNA]</scope>
    <source>
        <strain evidence="1 2">L103</strain>
    </source>
</reference>
<dbReference type="EMBL" id="NJGE01000007">
    <property type="protein sequence ID" value="PIT69245.1"/>
    <property type="molecule type" value="Genomic_DNA"/>
</dbReference>
<sequence>MWRENQLSLAYKATLLRKKEVRGEWTLEKIDCLSIKKHWFLSVKKEVENKHTQDFSFMLLSC</sequence>
<accession>A0A2M6USQ7</accession>
<gene>
    <name evidence="1" type="ORF">CER18_04335</name>
</gene>